<proteinExistence type="predicted"/>
<dbReference type="EMBL" id="UOFZ01000150">
    <property type="protein sequence ID" value="VAX13984.1"/>
    <property type="molecule type" value="Genomic_DNA"/>
</dbReference>
<organism evidence="1">
    <name type="scientific">hydrothermal vent metagenome</name>
    <dbReference type="NCBI Taxonomy" id="652676"/>
    <lineage>
        <taxon>unclassified sequences</taxon>
        <taxon>metagenomes</taxon>
        <taxon>ecological metagenomes</taxon>
    </lineage>
</organism>
<evidence type="ECO:0000313" key="1">
    <source>
        <dbReference type="EMBL" id="VAX13984.1"/>
    </source>
</evidence>
<reference evidence="1" key="1">
    <citation type="submission" date="2018-06" db="EMBL/GenBank/DDBJ databases">
        <authorList>
            <person name="Zhirakovskaya E."/>
        </authorList>
    </citation>
    <scope>NUCLEOTIDE SEQUENCE</scope>
</reference>
<dbReference type="AlphaFoldDB" id="A0A3B1BQ82"/>
<evidence type="ECO:0008006" key="2">
    <source>
        <dbReference type="Google" id="ProtNLM"/>
    </source>
</evidence>
<name>A0A3B1BQ82_9ZZZZ</name>
<protein>
    <recommendedName>
        <fullName evidence="2">DUF2835 domain-containing protein</fullName>
    </recommendedName>
</protein>
<dbReference type="InterPro" id="IPR021363">
    <property type="entry name" value="DUF2835"/>
</dbReference>
<sequence>MTRIRFSLSLPAETYRRYYQGQVNMVQVKSLDGQRLRFPASILRPYLSHTGVSGLFELEFDENQRFVSLKRLASA</sequence>
<accession>A0A3B1BQ82</accession>
<gene>
    <name evidence="1" type="ORF">MNBD_GAMMA24-1447</name>
</gene>
<dbReference type="Pfam" id="PF11197">
    <property type="entry name" value="DUF2835"/>
    <property type="match status" value="1"/>
</dbReference>